<evidence type="ECO:0000313" key="20">
    <source>
        <dbReference type="EMBL" id="CAE0486797.1"/>
    </source>
</evidence>
<evidence type="ECO:0000256" key="11">
    <source>
        <dbReference type="ARBA" id="ARBA00023204"/>
    </source>
</evidence>
<comment type="similarity">
    <text evidence="14 16">Belongs to the XPG/RAD2 endonuclease family. FEN1 subfamily.</text>
</comment>
<dbReference type="HAMAP" id="MF_00614">
    <property type="entry name" value="Fen"/>
    <property type="match status" value="1"/>
</dbReference>
<evidence type="ECO:0000256" key="17">
    <source>
        <dbReference type="SAM" id="MobiDB-lite"/>
    </source>
</evidence>
<dbReference type="PANTHER" id="PTHR11081">
    <property type="entry name" value="FLAP ENDONUCLEASE FAMILY MEMBER"/>
    <property type="match status" value="1"/>
</dbReference>
<feature type="region of interest" description="Disordered" evidence="17">
    <location>
        <begin position="99"/>
        <end position="126"/>
    </location>
</feature>
<evidence type="ECO:0000256" key="13">
    <source>
        <dbReference type="ARBA" id="ARBA00029382"/>
    </source>
</evidence>
<dbReference type="FunFam" id="1.10.150.20:FF:000009">
    <property type="entry name" value="Flap endonuclease 1"/>
    <property type="match status" value="1"/>
</dbReference>
<keyword evidence="5 16" id="KW-0255">Endonuclease</keyword>
<evidence type="ECO:0000256" key="7">
    <source>
        <dbReference type="ARBA" id="ARBA00022801"/>
    </source>
</evidence>
<dbReference type="GO" id="GO:0008409">
    <property type="term" value="F:5'-3' exonuclease activity"/>
    <property type="evidence" value="ECO:0007669"/>
    <property type="project" value="UniProtKB-UniRule"/>
</dbReference>
<dbReference type="AlphaFoldDB" id="A0A6S8H361"/>
<dbReference type="PANTHER" id="PTHR11081:SF9">
    <property type="entry name" value="FLAP ENDONUCLEASE 1"/>
    <property type="match status" value="1"/>
</dbReference>
<reference evidence="20" key="1">
    <citation type="submission" date="2021-01" db="EMBL/GenBank/DDBJ databases">
        <authorList>
            <person name="Corre E."/>
            <person name="Pelletier E."/>
            <person name="Niang G."/>
            <person name="Scheremetjew M."/>
            <person name="Finn R."/>
            <person name="Kale V."/>
            <person name="Holt S."/>
            <person name="Cochrane G."/>
            <person name="Meng A."/>
            <person name="Brown T."/>
            <person name="Cohen L."/>
        </authorList>
    </citation>
    <scope>NUCLEOTIDE SEQUENCE</scope>
    <source>
        <strain evidence="20">CCMP1320</strain>
    </source>
</reference>
<sequence length="395" mass="43720">MGIQGLTKLLADQAHECVREQKFETYFGRKIAVDASMHIYQFMVVVGRVGDQLLTNEAGEVTSHLQGMFYRTARMLEAGIKPVFVFDGKPPEIKRQQLDQRLERRTDADESLRKAQESGNQEEIEKYSKRSIKVTKQHNEECKELLRLMGVPIVDAATEAEAQCSSMCKAGLVYGVATEDMDALTFGTPRLIRHLMHSGSNTQPINEFDRAKALAGLGLDDNMFVDFCILCGCDYAGTIRGIGPIRALQLIQKHKTIENVLAALDPAKYPVPDDFESAYQLARKFFHTPEVVPPEELPPLKWSDVDEDKLVAFLVGEKNFSEDRVRKTVQRIKAAKGKASQGRIESFFKPAPNQPPKPAAKPGEASGSKRKPEPPKKGPAAKKGKLGGVGGGKKK</sequence>
<keyword evidence="4 16" id="KW-0479">Metal-binding</keyword>
<dbReference type="InterPro" id="IPR008918">
    <property type="entry name" value="HhH2"/>
</dbReference>
<keyword evidence="3 16" id="KW-0540">Nuclease</keyword>
<dbReference type="InterPro" id="IPR036279">
    <property type="entry name" value="5-3_exonuclease_C_sf"/>
</dbReference>
<dbReference type="SMART" id="SM00279">
    <property type="entry name" value="HhH2"/>
    <property type="match status" value="1"/>
</dbReference>
<feature type="region of interest" description="Disordered" evidence="17">
    <location>
        <begin position="334"/>
        <end position="395"/>
    </location>
</feature>
<evidence type="ECO:0000256" key="16">
    <source>
        <dbReference type="HAMAP-Rule" id="MF_03140"/>
    </source>
</evidence>
<evidence type="ECO:0000256" key="14">
    <source>
        <dbReference type="ARBA" id="ARBA00034726"/>
    </source>
</evidence>
<dbReference type="InterPro" id="IPR006085">
    <property type="entry name" value="XPG_DNA_repair_N"/>
</dbReference>
<dbReference type="PRINTS" id="PR00853">
    <property type="entry name" value="XPGRADSUPER"/>
</dbReference>
<comment type="cofactor">
    <cofactor evidence="16">
        <name>Mg(2+)</name>
        <dbReference type="ChEBI" id="CHEBI:18420"/>
    </cofactor>
    <text evidence="16">Binds 2 magnesium ions per subunit. They probably participate in the reaction catalyzed by the enzyme. May bind an additional third magnesium ion after substrate binding.</text>
</comment>
<feature type="domain" description="XPG-I" evidence="18">
    <location>
        <begin position="147"/>
        <end position="219"/>
    </location>
</feature>
<feature type="compositionally biased region" description="Gly residues" evidence="17">
    <location>
        <begin position="386"/>
        <end position="395"/>
    </location>
</feature>
<dbReference type="Pfam" id="PF00752">
    <property type="entry name" value="XPG_N"/>
    <property type="match status" value="1"/>
</dbReference>
<dbReference type="InterPro" id="IPR006086">
    <property type="entry name" value="XPG-I_dom"/>
</dbReference>
<keyword evidence="11 16" id="KW-0234">DNA repair</keyword>
<dbReference type="Pfam" id="PF00867">
    <property type="entry name" value="XPG_I"/>
    <property type="match status" value="1"/>
</dbReference>
<dbReference type="GO" id="GO:0005730">
    <property type="term" value="C:nucleolus"/>
    <property type="evidence" value="ECO:0007669"/>
    <property type="project" value="UniProtKB-SubCell"/>
</dbReference>
<dbReference type="SMART" id="SM00484">
    <property type="entry name" value="XPGI"/>
    <property type="match status" value="1"/>
</dbReference>
<evidence type="ECO:0000256" key="12">
    <source>
        <dbReference type="ARBA" id="ARBA00023242"/>
    </source>
</evidence>
<evidence type="ECO:0000256" key="5">
    <source>
        <dbReference type="ARBA" id="ARBA00022759"/>
    </source>
</evidence>
<evidence type="ECO:0000256" key="3">
    <source>
        <dbReference type="ARBA" id="ARBA00022722"/>
    </source>
</evidence>
<dbReference type="InterPro" id="IPR006084">
    <property type="entry name" value="XPG/Rad2"/>
</dbReference>
<dbReference type="SUPFAM" id="SSF88723">
    <property type="entry name" value="PIN domain-like"/>
    <property type="match status" value="1"/>
</dbReference>
<evidence type="ECO:0000256" key="4">
    <source>
        <dbReference type="ARBA" id="ARBA00022723"/>
    </source>
</evidence>
<evidence type="ECO:0000256" key="1">
    <source>
        <dbReference type="ARBA" id="ARBA00022553"/>
    </source>
</evidence>
<evidence type="ECO:0000256" key="8">
    <source>
        <dbReference type="ARBA" id="ARBA00022839"/>
    </source>
</evidence>
<evidence type="ECO:0000313" key="21">
    <source>
        <dbReference type="EMBL" id="CAE0486798.1"/>
    </source>
</evidence>
<keyword evidence="8 16" id="KW-0269">Exonuclease</keyword>
<dbReference type="SMART" id="SM00485">
    <property type="entry name" value="XPGN"/>
    <property type="match status" value="1"/>
</dbReference>
<dbReference type="Gene3D" id="1.10.150.20">
    <property type="entry name" value="5' to 3' exonuclease, C-terminal subdomain"/>
    <property type="match status" value="1"/>
</dbReference>
<dbReference type="GO" id="GO:0017108">
    <property type="term" value="F:5'-flap endonuclease activity"/>
    <property type="evidence" value="ECO:0007669"/>
    <property type="project" value="UniProtKB-UniRule"/>
</dbReference>
<dbReference type="GO" id="GO:0006284">
    <property type="term" value="P:base-excision repair"/>
    <property type="evidence" value="ECO:0007669"/>
    <property type="project" value="UniProtKB-UniRule"/>
</dbReference>
<feature type="domain" description="XPG N-terminal" evidence="19">
    <location>
        <begin position="1"/>
        <end position="108"/>
    </location>
</feature>
<comment type="subcellular location">
    <subcellularLocation>
        <location evidence="16">Nucleus</location>
        <location evidence="16">Nucleolus</location>
    </subcellularLocation>
    <subcellularLocation>
        <location evidence="16">Nucleus</location>
        <location evidence="16">Nucleoplasm</location>
    </subcellularLocation>
    <subcellularLocation>
        <location evidence="16">Mitochondrion</location>
    </subcellularLocation>
    <text evidence="16">Resides mostly in the nucleoli and relocalizes to the nucleoplasm upon DNA damage.</text>
</comment>
<accession>A0A6S8H361</accession>
<evidence type="ECO:0000256" key="2">
    <source>
        <dbReference type="ARBA" id="ARBA00022705"/>
    </source>
</evidence>
<keyword evidence="10 16" id="KW-0496">Mitochondrion</keyword>
<keyword evidence="1 16" id="KW-0597">Phosphoprotein</keyword>
<dbReference type="GO" id="GO:0003677">
    <property type="term" value="F:DNA binding"/>
    <property type="evidence" value="ECO:0007669"/>
    <property type="project" value="UniProtKB-UniRule"/>
</dbReference>
<dbReference type="GO" id="GO:0005654">
    <property type="term" value="C:nucleoplasm"/>
    <property type="evidence" value="ECO:0007669"/>
    <property type="project" value="UniProtKB-SubCell"/>
</dbReference>
<dbReference type="InterPro" id="IPR023426">
    <property type="entry name" value="Flap_endonuc"/>
</dbReference>
<dbReference type="InterPro" id="IPR029060">
    <property type="entry name" value="PIN-like_dom_sf"/>
</dbReference>
<dbReference type="GO" id="GO:0043137">
    <property type="term" value="P:DNA replication, removal of RNA primer"/>
    <property type="evidence" value="ECO:0007669"/>
    <property type="project" value="UniProtKB-UniRule"/>
</dbReference>
<evidence type="ECO:0000256" key="6">
    <source>
        <dbReference type="ARBA" id="ARBA00022763"/>
    </source>
</evidence>
<dbReference type="EMBL" id="HBIP01003958">
    <property type="protein sequence ID" value="CAE0486798.1"/>
    <property type="molecule type" value="Transcribed_RNA"/>
</dbReference>
<comment type="function">
    <text evidence="13 16">Structure-specific nuclease with 5'-flap endonuclease and 5'-3' exonuclease activities involved in DNA replication and repair. During DNA replication, cleaves the 5'-overhanging flap structure that is generated by displacement synthesis when DNA polymerase encounters the 5'-end of a downstream Okazaki fragment. It enters the flap from the 5'-end and then tracks to cleave the flap base, leaving a nick for ligation. Also involved in the long patch base excision repair (LP-BER) pathway, by cleaving within the apurinic/apyrimidinic (AP) site-terminated flap. Acts as a genome stabilization factor that prevents flaps from equilibrating into structures that lead to duplications and deletions. Also possesses 5'-3' exonuclease activity on nicked or gapped double-stranded DNA, and exhibits RNase H activity. Also involved in replication and repair of rDNA and in repairing mitochondrial DNA.</text>
</comment>
<keyword evidence="2 16" id="KW-0235">DNA replication</keyword>
<dbReference type="SUPFAM" id="SSF47807">
    <property type="entry name" value="5' to 3' exonuclease, C-terminal subdomain"/>
    <property type="match status" value="1"/>
</dbReference>
<comment type="subunit">
    <text evidence="15">Interacts with PCNA1 and PCNA2. Three molecules of FEN1 bind to one PCNA trimer with each molecule binding to one PCNA monomer. PCNA stimulates the nuclease activity without altering cleavage specificity.</text>
</comment>
<evidence type="ECO:0000256" key="15">
    <source>
        <dbReference type="ARBA" id="ARBA00063178"/>
    </source>
</evidence>
<evidence type="ECO:0000259" key="19">
    <source>
        <dbReference type="SMART" id="SM00485"/>
    </source>
</evidence>
<keyword evidence="9 16" id="KW-0460">Magnesium</keyword>
<protein>
    <recommendedName>
        <fullName evidence="16">Flap endonuclease 1</fullName>
        <shortName evidence="16">FEN-1</shortName>
        <ecNumber evidence="16">3.1.-.-</ecNumber>
    </recommendedName>
    <alternativeName>
        <fullName evidence="16">Flap structure-specific endonuclease 1</fullName>
    </alternativeName>
</protein>
<dbReference type="GO" id="GO:0000287">
    <property type="term" value="F:magnesium ion binding"/>
    <property type="evidence" value="ECO:0007669"/>
    <property type="project" value="UniProtKB-UniRule"/>
</dbReference>
<dbReference type="FunFam" id="3.40.50.1010:FF:000016">
    <property type="entry name" value="Flap endonuclease 1"/>
    <property type="match status" value="1"/>
</dbReference>
<dbReference type="EMBL" id="HBIP01003957">
    <property type="protein sequence ID" value="CAE0486797.1"/>
    <property type="molecule type" value="Transcribed_RNA"/>
</dbReference>
<evidence type="ECO:0000256" key="10">
    <source>
        <dbReference type="ARBA" id="ARBA00023128"/>
    </source>
</evidence>
<proteinExistence type="inferred from homology"/>
<evidence type="ECO:0000256" key="9">
    <source>
        <dbReference type="ARBA" id="ARBA00022842"/>
    </source>
</evidence>
<keyword evidence="6 16" id="KW-0227">DNA damage</keyword>
<dbReference type="EC" id="3.1.-.-" evidence="16"/>
<gene>
    <name evidence="20" type="ORF">DTER00134_LOCUS1836</name>
    <name evidence="21" type="ORF">DTER00134_LOCUS1837</name>
</gene>
<keyword evidence="12 16" id="KW-0539">Nucleus</keyword>
<organism evidence="20">
    <name type="scientific">Dunaliella tertiolecta</name>
    <name type="common">Green alga</name>
    <dbReference type="NCBI Taxonomy" id="3047"/>
    <lineage>
        <taxon>Eukaryota</taxon>
        <taxon>Viridiplantae</taxon>
        <taxon>Chlorophyta</taxon>
        <taxon>core chlorophytes</taxon>
        <taxon>Chlorophyceae</taxon>
        <taxon>CS clade</taxon>
        <taxon>Chlamydomonadales</taxon>
        <taxon>Dunaliellaceae</taxon>
        <taxon>Dunaliella</taxon>
    </lineage>
</organism>
<feature type="compositionally biased region" description="Basic and acidic residues" evidence="17">
    <location>
        <begin position="99"/>
        <end position="116"/>
    </location>
</feature>
<dbReference type="Gene3D" id="3.40.50.1010">
    <property type="entry name" value="5'-nuclease"/>
    <property type="match status" value="1"/>
</dbReference>
<dbReference type="GO" id="GO:0005739">
    <property type="term" value="C:mitochondrion"/>
    <property type="evidence" value="ECO:0007669"/>
    <property type="project" value="UniProtKB-SubCell"/>
</dbReference>
<dbReference type="CDD" id="cd09867">
    <property type="entry name" value="PIN_FEN1"/>
    <property type="match status" value="1"/>
</dbReference>
<name>A0A6S8H361_DUNTE</name>
<keyword evidence="7 16" id="KW-0378">Hydrolase</keyword>
<evidence type="ECO:0000259" key="18">
    <source>
        <dbReference type="SMART" id="SM00484"/>
    </source>
</evidence>